<name>A0A8H5XRK7_9HYPO</name>
<evidence type="ECO:0000313" key="4">
    <source>
        <dbReference type="Proteomes" id="UP000544331"/>
    </source>
</evidence>
<protein>
    <recommendedName>
        <fullName evidence="2">WW domain-containing protein</fullName>
    </recommendedName>
</protein>
<sequence length="445" mass="47019">MSALISPSPVGAGATSSLPSGWIACWSPDRNAWYYTFTATGMTQWEYPADRPRYSPVPDQQRAGCSTGQCPSNPADDTAGQEGERGIGKTALAIGSGYVLGSSLGNKDDHHHHYSNMGKIAMAGAGVIGAKIISRIGKTQQPAPPQPCIQVQLPTVYMPGTPSPGPEVPPYYGQPSPGSQHFGPPSPGSQHFGPPSPGSQHFGPPSPGSQHYGPPSPGGQNFGHYPPGGHFAAGDTNAVAPMAITPQPLQYGGVSSLPTVGIGAFTPPPSGPPLYIYGAAFADRDVTQIVRSLVTPQQTLTLTGDTLVQKLGDPWPQVSRKMFSVLYSYGDRPMELLAAVTSMAVIEIKHEAISKERMGFCYGPPSRIIACVWGVQNPLTVPVLEQLEKHGEMEGSDATLGDGGFWRELKTLVCYYRTGTGGVGIAFCRQGGTIRLPWNPLAKWS</sequence>
<dbReference type="InterPro" id="IPR001202">
    <property type="entry name" value="WW_dom"/>
</dbReference>
<dbReference type="PROSITE" id="PS01159">
    <property type="entry name" value="WW_DOMAIN_1"/>
    <property type="match status" value="1"/>
</dbReference>
<keyword evidence="4" id="KW-1185">Reference proteome</keyword>
<dbReference type="Gene3D" id="2.20.70.10">
    <property type="match status" value="1"/>
</dbReference>
<dbReference type="OrthoDB" id="2444812at2759"/>
<dbReference type="Proteomes" id="UP000544331">
    <property type="component" value="Unassembled WGS sequence"/>
</dbReference>
<dbReference type="EMBL" id="JAAOAN010000918">
    <property type="protein sequence ID" value="KAF5698341.1"/>
    <property type="molecule type" value="Genomic_DNA"/>
</dbReference>
<dbReference type="InterPro" id="IPR036020">
    <property type="entry name" value="WW_dom_sf"/>
</dbReference>
<organism evidence="3 4">
    <name type="scientific">Fusarium mundagurra</name>
    <dbReference type="NCBI Taxonomy" id="1567541"/>
    <lineage>
        <taxon>Eukaryota</taxon>
        <taxon>Fungi</taxon>
        <taxon>Dikarya</taxon>
        <taxon>Ascomycota</taxon>
        <taxon>Pezizomycotina</taxon>
        <taxon>Sordariomycetes</taxon>
        <taxon>Hypocreomycetidae</taxon>
        <taxon>Hypocreales</taxon>
        <taxon>Nectriaceae</taxon>
        <taxon>Fusarium</taxon>
        <taxon>Fusarium fujikuroi species complex</taxon>
    </lineage>
</organism>
<feature type="compositionally biased region" description="Polar residues" evidence="1">
    <location>
        <begin position="63"/>
        <end position="72"/>
    </location>
</feature>
<feature type="region of interest" description="Disordered" evidence="1">
    <location>
        <begin position="155"/>
        <end position="233"/>
    </location>
</feature>
<evidence type="ECO:0000256" key="1">
    <source>
        <dbReference type="SAM" id="MobiDB-lite"/>
    </source>
</evidence>
<dbReference type="SMART" id="SM00456">
    <property type="entry name" value="WW"/>
    <property type="match status" value="1"/>
</dbReference>
<feature type="region of interest" description="Disordered" evidence="1">
    <location>
        <begin position="50"/>
        <end position="83"/>
    </location>
</feature>
<comment type="caution">
    <text evidence="3">The sequence shown here is derived from an EMBL/GenBank/DDBJ whole genome shotgun (WGS) entry which is preliminary data.</text>
</comment>
<accession>A0A8H5XRK7</accession>
<dbReference type="AlphaFoldDB" id="A0A8H5XRK7"/>
<dbReference type="SUPFAM" id="SSF51045">
    <property type="entry name" value="WW domain"/>
    <property type="match status" value="1"/>
</dbReference>
<proteinExistence type="predicted"/>
<evidence type="ECO:0000259" key="2">
    <source>
        <dbReference type="PROSITE" id="PS50020"/>
    </source>
</evidence>
<reference evidence="3 4" key="1">
    <citation type="submission" date="2020-05" db="EMBL/GenBank/DDBJ databases">
        <title>Identification and distribution of gene clusters putatively required for synthesis of sphingolipid metabolism inhibitors in phylogenetically diverse species of the filamentous fungus Fusarium.</title>
        <authorList>
            <person name="Kim H.-S."/>
            <person name="Busman M."/>
            <person name="Brown D.W."/>
            <person name="Divon H."/>
            <person name="Uhlig S."/>
            <person name="Proctor R.H."/>
        </authorList>
    </citation>
    <scope>NUCLEOTIDE SEQUENCE [LARGE SCALE GENOMIC DNA]</scope>
    <source>
        <strain evidence="3 4">NRRL 66235</strain>
    </source>
</reference>
<evidence type="ECO:0000313" key="3">
    <source>
        <dbReference type="EMBL" id="KAF5698341.1"/>
    </source>
</evidence>
<dbReference type="PROSITE" id="PS50020">
    <property type="entry name" value="WW_DOMAIN_2"/>
    <property type="match status" value="1"/>
</dbReference>
<gene>
    <name evidence="3" type="ORF">FMUND_15125</name>
</gene>
<feature type="domain" description="WW" evidence="2">
    <location>
        <begin position="16"/>
        <end position="50"/>
    </location>
</feature>